<dbReference type="Gene3D" id="3.30.360.10">
    <property type="entry name" value="Dihydrodipicolinate Reductase, domain 2"/>
    <property type="match status" value="1"/>
</dbReference>
<dbReference type="AlphaFoldDB" id="A0A7M2YUY0"/>
<dbReference type="SUPFAM" id="SSF55347">
    <property type="entry name" value="Glyceraldehyde-3-phosphate dehydrogenase-like, C-terminal domain"/>
    <property type="match status" value="1"/>
</dbReference>
<proteinExistence type="predicted"/>
<dbReference type="InterPro" id="IPR036291">
    <property type="entry name" value="NAD(P)-bd_dom_sf"/>
</dbReference>
<evidence type="ECO:0000313" key="4">
    <source>
        <dbReference type="Proteomes" id="UP000254134"/>
    </source>
</evidence>
<dbReference type="GO" id="GO:0006021">
    <property type="term" value="P:inositol biosynthetic process"/>
    <property type="evidence" value="ECO:0007669"/>
    <property type="project" value="TreeGrafter"/>
</dbReference>
<dbReference type="PANTHER" id="PTHR43125">
    <property type="entry name" value="INOSITOL-3-PHOSPHATE SYNTHASE"/>
    <property type="match status" value="1"/>
</dbReference>
<dbReference type="PANTHER" id="PTHR43125:SF1">
    <property type="entry name" value="INOSITOL-3-PHOSPHATE SYNTHASE"/>
    <property type="match status" value="1"/>
</dbReference>
<dbReference type="InterPro" id="IPR052199">
    <property type="entry name" value="MIPS"/>
</dbReference>
<feature type="domain" description="Myo-inositol-1-phosphate synthase GAPDH-like" evidence="2">
    <location>
        <begin position="350"/>
        <end position="458"/>
    </location>
</feature>
<protein>
    <submittedName>
        <fullName evidence="3">Myo-inositol-1-phosphate synthase</fullName>
    </submittedName>
</protein>
<dbReference type="Pfam" id="PF01658">
    <property type="entry name" value="Inos-1-P_synth"/>
    <property type="match status" value="1"/>
</dbReference>
<dbReference type="Proteomes" id="UP000254134">
    <property type="component" value="Unassembled WGS sequence"/>
</dbReference>
<sequence length="526" mass="56572">MATAGPGAPEGTAGISYTASTLSASTSQRKGVLVRAPFSLKNALVRETARRGASLNDVAVGMLADAFGVPYVPSGRRSPLPGSSPVVLLRMPPELKDAIQAEAFRAGSNTNDVILAALSRELGVPFESNARRTVPFGGGRGKDTPMAASNGSTNGSARSKDKVRVAIIGVGNCANSLLQGVEYYKSADRDAFVPGLMHVDLGGYHISDIEFTAAFDVVKGKVGEDLADAMWAKPNDTIKFADVPKTGIKVSRGMTHDGIGKYLSQVVEKAPGETADIVKILRETGTDVVVNYLPVGSEMAAKWYAEQILEAGCAMVNCMPVFIAREHYWQKRFEDAGLPIIGDDIKSQVGATISHRVLTSLFRERGVHLDRTMQLNVGGNSDFMNMLERERLESKKISKTNAVTSMLDYDLGEGNVHVGPSDYVPWLTDRKWAYIRMEGTAFGDVPLNLELKLEVWDSPNSAGIVIDAVRLAKLALNNGIAGALEGPSSYLMKSPPVQIVDSEARESTERFIKQNALKQERAAAKE</sequence>
<dbReference type="GO" id="GO:0004512">
    <property type="term" value="F:inositol-3-phosphate synthase activity"/>
    <property type="evidence" value="ECO:0007669"/>
    <property type="project" value="TreeGrafter"/>
</dbReference>
<dbReference type="InterPro" id="IPR013021">
    <property type="entry name" value="Myo-inos-1-P_Synthase_GAPDH"/>
</dbReference>
<evidence type="ECO:0000256" key="1">
    <source>
        <dbReference type="SAM" id="MobiDB-lite"/>
    </source>
</evidence>
<evidence type="ECO:0000313" key="3">
    <source>
        <dbReference type="EMBL" id="RDI73952.1"/>
    </source>
</evidence>
<comment type="caution">
    <text evidence="3">The sequence shown here is derived from an EMBL/GenBank/DDBJ whole genome shotgun (WGS) entry which is preliminary data.</text>
</comment>
<evidence type="ECO:0000259" key="2">
    <source>
        <dbReference type="Pfam" id="PF01658"/>
    </source>
</evidence>
<dbReference type="Gene3D" id="3.40.50.720">
    <property type="entry name" value="NAD(P)-binding Rossmann-like Domain"/>
    <property type="match status" value="1"/>
</dbReference>
<dbReference type="EMBL" id="QQZY01000006">
    <property type="protein sequence ID" value="RDI73952.1"/>
    <property type="molecule type" value="Genomic_DNA"/>
</dbReference>
<gene>
    <name evidence="3" type="ORF">Gocc_2516</name>
</gene>
<reference evidence="4" key="2">
    <citation type="journal article" date="2019" name="MicrobiologyOpen">
        <title>High-quality draft genome sequence of Gaiella occulta isolated from a 150 meter deep mineral water borehole and comparison with the genome sequences of other deep-branching lineages of the phylum Actinobacteria.</title>
        <authorList>
            <person name="Severino R."/>
            <person name="Froufe H.J.C."/>
            <person name="Barroso C."/>
            <person name="Albuquerque L."/>
            <person name="Lobo-da-Cunha A."/>
            <person name="da Costa M.S."/>
            <person name="Egas C."/>
        </authorList>
    </citation>
    <scope>NUCLEOTIDE SEQUENCE [LARGE SCALE GENOMIC DNA]</scope>
    <source>
        <strain evidence="4">F2-233</strain>
    </source>
</reference>
<accession>A0A7M2YUY0</accession>
<feature type="region of interest" description="Disordered" evidence="1">
    <location>
        <begin position="133"/>
        <end position="157"/>
    </location>
</feature>
<reference evidence="3 4" key="1">
    <citation type="submission" date="2018-07" db="EMBL/GenBank/DDBJ databases">
        <title>High-quality-draft genome sequence of Gaiella occulta.</title>
        <authorList>
            <person name="Severino R."/>
            <person name="Froufe H.J.C."/>
            <person name="Rainey F.A."/>
            <person name="Barroso C."/>
            <person name="Albuquerque L."/>
            <person name="Lobo-Da-Cunha A."/>
            <person name="Da Costa M.S."/>
            <person name="Egas C."/>
        </authorList>
    </citation>
    <scope>NUCLEOTIDE SEQUENCE [LARGE SCALE GENOMIC DNA]</scope>
    <source>
        <strain evidence="3 4">F2-233</strain>
    </source>
</reference>
<dbReference type="SUPFAM" id="SSF51735">
    <property type="entry name" value="NAD(P)-binding Rossmann-fold domains"/>
    <property type="match status" value="1"/>
</dbReference>
<organism evidence="3 4">
    <name type="scientific">Gaiella occulta</name>
    <dbReference type="NCBI Taxonomy" id="1002870"/>
    <lineage>
        <taxon>Bacteria</taxon>
        <taxon>Bacillati</taxon>
        <taxon>Actinomycetota</taxon>
        <taxon>Thermoleophilia</taxon>
        <taxon>Gaiellales</taxon>
        <taxon>Gaiellaceae</taxon>
        <taxon>Gaiella</taxon>
    </lineage>
</organism>
<feature type="compositionally biased region" description="Polar residues" evidence="1">
    <location>
        <begin position="147"/>
        <end position="157"/>
    </location>
</feature>
<keyword evidence="4" id="KW-1185">Reference proteome</keyword>
<name>A0A7M2YUY0_9ACTN</name>